<feature type="domain" description="Cytochrome c assembly protein" evidence="10">
    <location>
        <begin position="12"/>
        <end position="189"/>
    </location>
</feature>
<evidence type="ECO:0000256" key="9">
    <source>
        <dbReference type="RuleBase" id="RU364092"/>
    </source>
</evidence>
<comment type="caution">
    <text evidence="11">The sequence shown here is derived from an EMBL/GenBank/DDBJ whole genome shotgun (WGS) entry which is preliminary data.</text>
</comment>
<dbReference type="PANTHER" id="PTHR30071:SF1">
    <property type="entry name" value="CYTOCHROME B_B6 PROTEIN-RELATED"/>
    <property type="match status" value="1"/>
</dbReference>
<feature type="transmembrane region" description="Helical" evidence="9">
    <location>
        <begin position="206"/>
        <end position="228"/>
    </location>
</feature>
<dbReference type="NCBIfam" id="TIGR01191">
    <property type="entry name" value="ccmC"/>
    <property type="match status" value="1"/>
</dbReference>
<feature type="transmembrane region" description="Helical" evidence="9">
    <location>
        <begin position="163"/>
        <end position="186"/>
    </location>
</feature>
<keyword evidence="6 9" id="KW-0201">Cytochrome c-type biogenesis</keyword>
<keyword evidence="7 9" id="KW-1133">Transmembrane helix</keyword>
<dbReference type="GO" id="GO:0005886">
    <property type="term" value="C:plasma membrane"/>
    <property type="evidence" value="ECO:0007669"/>
    <property type="project" value="UniProtKB-SubCell"/>
</dbReference>
<keyword evidence="5 9" id="KW-0812">Transmembrane</keyword>
<evidence type="ECO:0000256" key="6">
    <source>
        <dbReference type="ARBA" id="ARBA00022748"/>
    </source>
</evidence>
<evidence type="ECO:0000256" key="4">
    <source>
        <dbReference type="ARBA" id="ARBA00016463"/>
    </source>
</evidence>
<feature type="transmembrane region" description="Helical" evidence="9">
    <location>
        <begin position="20"/>
        <end position="47"/>
    </location>
</feature>
<dbReference type="GO" id="GO:0015232">
    <property type="term" value="F:heme transmembrane transporter activity"/>
    <property type="evidence" value="ECO:0007669"/>
    <property type="project" value="InterPro"/>
</dbReference>
<evidence type="ECO:0000256" key="1">
    <source>
        <dbReference type="ARBA" id="ARBA00002442"/>
    </source>
</evidence>
<dbReference type="InterPro" id="IPR045062">
    <property type="entry name" value="Cyt_c_biogenesis_CcsA/CcmC"/>
</dbReference>
<evidence type="ECO:0000256" key="7">
    <source>
        <dbReference type="ARBA" id="ARBA00022989"/>
    </source>
</evidence>
<dbReference type="RefSeq" id="WP_163902321.1">
    <property type="nucleotide sequence ID" value="NZ_CP048427.1"/>
</dbReference>
<dbReference type="EMBL" id="JAAKZH010000005">
    <property type="protein sequence ID" value="NGO65255.1"/>
    <property type="molecule type" value="Genomic_DNA"/>
</dbReference>
<feature type="transmembrane region" description="Helical" evidence="9">
    <location>
        <begin position="101"/>
        <end position="120"/>
    </location>
</feature>
<evidence type="ECO:0000256" key="2">
    <source>
        <dbReference type="ARBA" id="ARBA00004141"/>
    </source>
</evidence>
<protein>
    <recommendedName>
        <fullName evidence="4 9">Heme exporter protein C</fullName>
    </recommendedName>
    <alternativeName>
        <fullName evidence="9">Cytochrome c-type biogenesis protein</fullName>
    </alternativeName>
</protein>
<evidence type="ECO:0000256" key="8">
    <source>
        <dbReference type="ARBA" id="ARBA00023136"/>
    </source>
</evidence>
<dbReference type="Proteomes" id="UP000477849">
    <property type="component" value="Unassembled WGS sequence"/>
</dbReference>
<accession>A0A6M1S2B8</accession>
<keyword evidence="9" id="KW-0997">Cell inner membrane</keyword>
<evidence type="ECO:0000313" key="11">
    <source>
        <dbReference type="EMBL" id="NGO65255.1"/>
    </source>
</evidence>
<gene>
    <name evidence="9" type="primary">ccmC</name>
    <name evidence="11" type="ORF">G6N76_16410</name>
</gene>
<evidence type="ECO:0000256" key="5">
    <source>
        <dbReference type="ARBA" id="ARBA00022692"/>
    </source>
</evidence>
<evidence type="ECO:0000313" key="12">
    <source>
        <dbReference type="Proteomes" id="UP000477849"/>
    </source>
</evidence>
<sequence>MNDTSLAISKFSDLANPTRFLALVARVLPWFACLTAALFAVGLYLSFTTEGDYQQGETVRIMYVHVPAAWLSMMCYSVMALSAIGTLVWRHPLADVSHKAAAPLGAAFTLIALITGSLWGKPMWGTWWVWDARLTSVFVLFLMYLGLIALNRSMDDASKAARVSSVLILVGFVNIPIIKFSVEWWNTLHQPASVIRLDGPTIDPEFLWPLLIMAVAFTMLFFTLHLMAMRNEIWRRRIATQRRMAARMAGREASP</sequence>
<dbReference type="GO" id="GO:0017004">
    <property type="term" value="P:cytochrome complex assembly"/>
    <property type="evidence" value="ECO:0007669"/>
    <property type="project" value="UniProtKB-KW"/>
</dbReference>
<dbReference type="PRINTS" id="PR01386">
    <property type="entry name" value="CCMCBIOGNSIS"/>
</dbReference>
<proteinExistence type="inferred from homology"/>
<evidence type="ECO:0000259" key="10">
    <source>
        <dbReference type="Pfam" id="PF01578"/>
    </source>
</evidence>
<dbReference type="PANTHER" id="PTHR30071">
    <property type="entry name" value="HEME EXPORTER PROTEIN C"/>
    <property type="match status" value="1"/>
</dbReference>
<comment type="subcellular location">
    <subcellularLocation>
        <location evidence="9">Cell inner membrane</location>
    </subcellularLocation>
    <subcellularLocation>
        <location evidence="2">Membrane</location>
        <topology evidence="2">Multi-pass membrane protein</topology>
    </subcellularLocation>
</comment>
<dbReference type="Pfam" id="PF01578">
    <property type="entry name" value="Cytochrom_C_asm"/>
    <property type="match status" value="1"/>
</dbReference>
<dbReference type="InterPro" id="IPR003557">
    <property type="entry name" value="Cyt_c_biogenesis_CcmC"/>
</dbReference>
<keyword evidence="9" id="KW-1003">Cell membrane</keyword>
<evidence type="ECO:0000256" key="3">
    <source>
        <dbReference type="ARBA" id="ARBA00005840"/>
    </source>
</evidence>
<keyword evidence="12" id="KW-1185">Reference proteome</keyword>
<organism evidence="11 12">
    <name type="scientific">Rhizobium daejeonense</name>
    <dbReference type="NCBI Taxonomy" id="240521"/>
    <lineage>
        <taxon>Bacteria</taxon>
        <taxon>Pseudomonadati</taxon>
        <taxon>Pseudomonadota</taxon>
        <taxon>Alphaproteobacteria</taxon>
        <taxon>Hyphomicrobiales</taxon>
        <taxon>Rhizobiaceae</taxon>
        <taxon>Rhizobium/Agrobacterium group</taxon>
        <taxon>Rhizobium</taxon>
    </lineage>
</organism>
<dbReference type="AlphaFoldDB" id="A0A6M1S2B8"/>
<keyword evidence="8 9" id="KW-0472">Membrane</keyword>
<comment type="function">
    <text evidence="1 9">Required for the export of heme to the periplasm for the biogenesis of c-type cytochromes.</text>
</comment>
<reference evidence="11 12" key="1">
    <citation type="submission" date="2020-02" db="EMBL/GenBank/DDBJ databases">
        <title>Genome sequence of the type strain CCBAU10050 of Rhizobium daejeonense.</title>
        <authorList>
            <person name="Gao J."/>
            <person name="Sun J."/>
        </authorList>
    </citation>
    <scope>NUCLEOTIDE SEQUENCE [LARGE SCALE GENOMIC DNA]</scope>
    <source>
        <strain evidence="11 12">CCBAU10050</strain>
    </source>
</reference>
<name>A0A6M1S2B8_9HYPH</name>
<dbReference type="InterPro" id="IPR002541">
    <property type="entry name" value="Cyt_c_assembly"/>
</dbReference>
<feature type="transmembrane region" description="Helical" evidence="9">
    <location>
        <begin position="132"/>
        <end position="151"/>
    </location>
</feature>
<comment type="similarity">
    <text evidence="3 9">Belongs to the CcmC/CycZ/HelC family.</text>
</comment>
<keyword evidence="9" id="KW-0813">Transport</keyword>
<dbReference type="GO" id="GO:0020037">
    <property type="term" value="F:heme binding"/>
    <property type="evidence" value="ECO:0007669"/>
    <property type="project" value="InterPro"/>
</dbReference>
<feature type="transmembrane region" description="Helical" evidence="9">
    <location>
        <begin position="67"/>
        <end position="89"/>
    </location>
</feature>